<evidence type="ECO:0000313" key="2">
    <source>
        <dbReference type="Proteomes" id="UP000697710"/>
    </source>
</evidence>
<reference evidence="1" key="2">
    <citation type="journal article" date="2021" name="Microbiome">
        <title>Successional dynamics and alternative stable states in a saline activated sludge microbial community over 9 years.</title>
        <authorList>
            <person name="Wang Y."/>
            <person name="Ye J."/>
            <person name="Ju F."/>
            <person name="Liu L."/>
            <person name="Boyd J.A."/>
            <person name="Deng Y."/>
            <person name="Parks D.H."/>
            <person name="Jiang X."/>
            <person name="Yin X."/>
            <person name="Woodcroft B.J."/>
            <person name="Tyson G.W."/>
            <person name="Hugenholtz P."/>
            <person name="Polz M.F."/>
            <person name="Zhang T."/>
        </authorList>
    </citation>
    <scope>NUCLEOTIDE SEQUENCE</scope>
    <source>
        <strain evidence="1">HKST-UBA01</strain>
    </source>
</reference>
<dbReference type="AlphaFoldDB" id="A0A956M054"/>
<sequence>HEQQKKIDPNQNPGLGMTLHGYGSAWMRYGAVVDSIETVRYGLFFLAAADTVVEFRDVRDPYSAFLRDYSRGYLIKAEFSRSLSDTDSALAYARRVLPWCDARVYPQSHAATQRVIAETRLLRATLVPDRAQAREELAAARQALDPAWTCVDSTQTRELLRLAILEARWNRIHAEVGLPRAAGDEDWLDRADERLQEAEGYLKSIDFPVPRAGLRLEEARVAVARARLDHSDESRGAADSLIRDCETIVPEADWPRYHHEIADLAAELARIGG</sequence>
<dbReference type="EMBL" id="JAGQHR010000384">
    <property type="protein sequence ID" value="MCA9728438.1"/>
    <property type="molecule type" value="Genomic_DNA"/>
</dbReference>
<comment type="caution">
    <text evidence="1">The sequence shown here is derived from an EMBL/GenBank/DDBJ whole genome shotgun (WGS) entry which is preliminary data.</text>
</comment>
<evidence type="ECO:0000313" key="1">
    <source>
        <dbReference type="EMBL" id="MCA9728438.1"/>
    </source>
</evidence>
<protein>
    <submittedName>
        <fullName evidence="1">Uncharacterized protein</fullName>
    </submittedName>
</protein>
<accession>A0A956M054</accession>
<name>A0A956M054_UNCEI</name>
<feature type="non-terminal residue" evidence="1">
    <location>
        <position position="1"/>
    </location>
</feature>
<dbReference type="Proteomes" id="UP000697710">
    <property type="component" value="Unassembled WGS sequence"/>
</dbReference>
<reference evidence="1" key="1">
    <citation type="submission" date="2020-04" db="EMBL/GenBank/DDBJ databases">
        <authorList>
            <person name="Zhang T."/>
        </authorList>
    </citation>
    <scope>NUCLEOTIDE SEQUENCE</scope>
    <source>
        <strain evidence="1">HKST-UBA01</strain>
    </source>
</reference>
<proteinExistence type="predicted"/>
<gene>
    <name evidence="1" type="ORF">KC729_12190</name>
</gene>
<organism evidence="1 2">
    <name type="scientific">Eiseniibacteriota bacterium</name>
    <dbReference type="NCBI Taxonomy" id="2212470"/>
    <lineage>
        <taxon>Bacteria</taxon>
        <taxon>Candidatus Eiseniibacteriota</taxon>
    </lineage>
</organism>